<dbReference type="InParanoid" id="A0A0C2SNB6"/>
<dbReference type="EMBL" id="KN818247">
    <property type="protein sequence ID" value="KIL64725.1"/>
    <property type="molecule type" value="Genomic_DNA"/>
</dbReference>
<accession>A0A0C2SNB6</accession>
<dbReference type="Proteomes" id="UP000054549">
    <property type="component" value="Unassembled WGS sequence"/>
</dbReference>
<dbReference type="HOGENOM" id="CLU_685068_0_0_1"/>
<evidence type="ECO:0000313" key="2">
    <source>
        <dbReference type="Proteomes" id="UP000054549"/>
    </source>
</evidence>
<dbReference type="AlphaFoldDB" id="A0A0C2SNB6"/>
<name>A0A0C2SNB6_AMAMK</name>
<gene>
    <name evidence="1" type="ORF">M378DRAFT_162857</name>
</gene>
<dbReference type="SUPFAM" id="SSF52047">
    <property type="entry name" value="RNI-like"/>
    <property type="match status" value="1"/>
</dbReference>
<organism evidence="1 2">
    <name type="scientific">Amanita muscaria (strain Koide BX008)</name>
    <dbReference type="NCBI Taxonomy" id="946122"/>
    <lineage>
        <taxon>Eukaryota</taxon>
        <taxon>Fungi</taxon>
        <taxon>Dikarya</taxon>
        <taxon>Basidiomycota</taxon>
        <taxon>Agaricomycotina</taxon>
        <taxon>Agaricomycetes</taxon>
        <taxon>Agaricomycetidae</taxon>
        <taxon>Agaricales</taxon>
        <taxon>Pluteineae</taxon>
        <taxon>Amanitaceae</taxon>
        <taxon>Amanita</taxon>
    </lineage>
</organism>
<evidence type="ECO:0000313" key="1">
    <source>
        <dbReference type="EMBL" id="KIL64725.1"/>
    </source>
</evidence>
<proteinExistence type="predicted"/>
<sequence length="473" mass="52214">MPNLHDLPADILRDIFSACEPRALTETCHYFSTVVYSLPQFSNIYIGPRQLDPHLLRSRLGRISTSLLVVSIGPIAADIVESPLVESICTLLAELSSEINQLEISAETALAAGSLLSGIFSGFAKPAMTFPKLQRLSVQVKLEYFGDYTPAWPQLDLVLEHAAENFPELQILSLSDFFECIPALHGTPPFSNLHTLILDGSCAGQGMCARPIIALLHNTPILETLWIKHPIGFHSIIASGSEFKKSPVVVLSCLASLTVSSPGSSGLLHYIVAPALRDLHVDASRDPYSWDDGFSFWKNMGIRAMTNALSSLARWSTNLRRLAITALYLREEDWNWLMFSGPPFPRLESLAIHGLKSTLEDSQVECAFNDSLLLRCSEYQGPMISLHRLAVLNCDLPLTGSVLIKALMSRLNGSPREGFELELDDKGPQFSEEEVGTLAQVGVKLIRRTEGEVKEDEWWKHGHGIDPSDAHAY</sequence>
<reference evidence="1 2" key="1">
    <citation type="submission" date="2014-04" db="EMBL/GenBank/DDBJ databases">
        <title>Evolutionary Origins and Diversification of the Mycorrhizal Mutualists.</title>
        <authorList>
            <consortium name="DOE Joint Genome Institute"/>
            <consortium name="Mycorrhizal Genomics Consortium"/>
            <person name="Kohler A."/>
            <person name="Kuo A."/>
            <person name="Nagy L.G."/>
            <person name="Floudas D."/>
            <person name="Copeland A."/>
            <person name="Barry K.W."/>
            <person name="Cichocki N."/>
            <person name="Veneault-Fourrey C."/>
            <person name="LaButti K."/>
            <person name="Lindquist E.A."/>
            <person name="Lipzen A."/>
            <person name="Lundell T."/>
            <person name="Morin E."/>
            <person name="Murat C."/>
            <person name="Riley R."/>
            <person name="Ohm R."/>
            <person name="Sun H."/>
            <person name="Tunlid A."/>
            <person name="Henrissat B."/>
            <person name="Grigoriev I.V."/>
            <person name="Hibbett D.S."/>
            <person name="Martin F."/>
        </authorList>
    </citation>
    <scope>NUCLEOTIDE SEQUENCE [LARGE SCALE GENOMIC DNA]</scope>
    <source>
        <strain evidence="1 2">Koide BX008</strain>
    </source>
</reference>
<keyword evidence="2" id="KW-1185">Reference proteome</keyword>
<protein>
    <recommendedName>
        <fullName evidence="3">F-box domain-containing protein</fullName>
    </recommendedName>
</protein>
<dbReference type="OrthoDB" id="3039061at2759"/>
<evidence type="ECO:0008006" key="3">
    <source>
        <dbReference type="Google" id="ProtNLM"/>
    </source>
</evidence>